<dbReference type="Pfam" id="PF13460">
    <property type="entry name" value="NAD_binding_10"/>
    <property type="match status" value="1"/>
</dbReference>
<comment type="caution">
    <text evidence="3">The sequence shown here is derived from an EMBL/GenBank/DDBJ whole genome shotgun (WGS) entry which is preliminary data.</text>
</comment>
<dbReference type="Pfam" id="PF11066">
    <property type="entry name" value="DUF2867"/>
    <property type="match status" value="1"/>
</dbReference>
<evidence type="ECO:0000313" key="3">
    <source>
        <dbReference type="EMBL" id="MCF6772856.1"/>
    </source>
</evidence>
<evidence type="ECO:0000256" key="1">
    <source>
        <dbReference type="SAM" id="MobiDB-lite"/>
    </source>
</evidence>
<dbReference type="SUPFAM" id="SSF51735">
    <property type="entry name" value="NAD(P)-binding Rossmann-fold domains"/>
    <property type="match status" value="1"/>
</dbReference>
<proteinExistence type="predicted"/>
<dbReference type="EMBL" id="JAKJKU010000001">
    <property type="protein sequence ID" value="MCF6772856.1"/>
    <property type="molecule type" value="Genomic_DNA"/>
</dbReference>
<feature type="domain" description="NAD(P)-binding" evidence="2">
    <location>
        <begin position="24"/>
        <end position="143"/>
    </location>
</feature>
<organism evidence="3 4">
    <name type="scientific">Corynebacterium parakroppenstedtii</name>
    <dbReference type="NCBI Taxonomy" id="2828363"/>
    <lineage>
        <taxon>Bacteria</taxon>
        <taxon>Bacillati</taxon>
        <taxon>Actinomycetota</taxon>
        <taxon>Actinomycetes</taxon>
        <taxon>Mycobacteriales</taxon>
        <taxon>Corynebacteriaceae</taxon>
        <taxon>Corynebacterium</taxon>
    </lineage>
</organism>
<gene>
    <name evidence="3" type="ORF">L3H44_00275</name>
</gene>
<evidence type="ECO:0000313" key="4">
    <source>
        <dbReference type="Proteomes" id="UP001200604"/>
    </source>
</evidence>
<dbReference type="InterPro" id="IPR051207">
    <property type="entry name" value="ComplexI_NDUFA9_subunit"/>
</dbReference>
<evidence type="ECO:0000259" key="2">
    <source>
        <dbReference type="Pfam" id="PF13460"/>
    </source>
</evidence>
<dbReference type="PANTHER" id="PTHR12126">
    <property type="entry name" value="NADH-UBIQUINONE OXIDOREDUCTASE 39 KDA SUBUNIT-RELATED"/>
    <property type="match status" value="1"/>
</dbReference>
<sequence>MASEKAHTANYSAQHPERRILVTGATGYVGGRVIPELLRAGFTVRASSRKQDSLQRFDWFDDVEPVEADLMEPDDVRDAMEDVDVVLYLVHSMGGKDQDFEEAEKKTAETIAAAAANASVRQIIYLSGLHPRDKQPHELSKHMRSRENVATILHESPVPTMTLRAATLIGSGSASFEIIRHLVERLPIMVTPQWITNRIEPLAIRDALYYLVRASDLSDTVNDGFDIGSGDVLRFKDLMKIYAHERHLQRIIISSPISLPVDKLSGKWIGFVTPVPASIAEPLAESMAEDAITNEHRIAQCIPDPEEGLTPYTEAVRLAISHDLNGGVPTSWDSSWNVPKATSEAAPQDSQSHNADTRNSAPNHTLPAEISPTDPSWAGNNVYQDTRSVESDLSPEQIWPVVEGIGGDNGWYSAPLLWHIRGIMDKLFGGPGLGGRRDPFALRRGDRVDWWRVEKIIPNRLLALKAEMKLRGEAWLILEIEPSDDHETDPDSPRSRYRQRAIYEPDGLLGRLYWWGVYPFHAVIFPVMAKNILKRAQEESEGRTTNPR</sequence>
<protein>
    <submittedName>
        <fullName evidence="3">SDR family oxidoreductase</fullName>
    </submittedName>
</protein>
<dbReference type="RefSeq" id="WP_046203566.1">
    <property type="nucleotide sequence ID" value="NZ_JAGSOA010000001.1"/>
</dbReference>
<dbReference type="InterPro" id="IPR036291">
    <property type="entry name" value="NAD(P)-bd_dom_sf"/>
</dbReference>
<dbReference type="PANTHER" id="PTHR12126:SF11">
    <property type="entry name" value="NADH DEHYDROGENASE [UBIQUINONE] 1 ALPHA SUBCOMPLEX SUBUNIT 9, MITOCHONDRIAL"/>
    <property type="match status" value="1"/>
</dbReference>
<dbReference type="InterPro" id="IPR021295">
    <property type="entry name" value="DUF2867"/>
</dbReference>
<dbReference type="Proteomes" id="UP001200604">
    <property type="component" value="Unassembled WGS sequence"/>
</dbReference>
<accession>A0ABS9HIM7</accession>
<dbReference type="Gene3D" id="3.40.50.720">
    <property type="entry name" value="NAD(P)-binding Rossmann-like Domain"/>
    <property type="match status" value="1"/>
</dbReference>
<dbReference type="GeneID" id="92726506"/>
<keyword evidence="4" id="KW-1185">Reference proteome</keyword>
<reference evidence="3 4" key="1">
    <citation type="submission" date="2022-01" db="EMBL/GenBank/DDBJ databases">
        <title>Identification and Characterization of Corynebacterium sp.</title>
        <authorList>
            <person name="Luo Q."/>
            <person name="Qu P."/>
            <person name="Chen Q."/>
        </authorList>
    </citation>
    <scope>NUCLEOTIDE SEQUENCE [LARGE SCALE GENOMIC DNA]</scope>
    <source>
        <strain evidence="3 4">MC-12</strain>
    </source>
</reference>
<dbReference type="SUPFAM" id="SSF55961">
    <property type="entry name" value="Bet v1-like"/>
    <property type="match status" value="1"/>
</dbReference>
<feature type="region of interest" description="Disordered" evidence="1">
    <location>
        <begin position="331"/>
        <end position="382"/>
    </location>
</feature>
<name>A0ABS9HIM7_9CORY</name>
<feature type="compositionally biased region" description="Polar residues" evidence="1">
    <location>
        <begin position="348"/>
        <end position="363"/>
    </location>
</feature>
<dbReference type="InterPro" id="IPR016040">
    <property type="entry name" value="NAD(P)-bd_dom"/>
</dbReference>